<organism evidence="3 4">
    <name type="scientific">Amphilophus citrinellus</name>
    <name type="common">Midas cichlid</name>
    <name type="synonym">Cichlasoma citrinellum</name>
    <dbReference type="NCBI Taxonomy" id="61819"/>
    <lineage>
        <taxon>Eukaryota</taxon>
        <taxon>Metazoa</taxon>
        <taxon>Chordata</taxon>
        <taxon>Craniata</taxon>
        <taxon>Vertebrata</taxon>
        <taxon>Euteleostomi</taxon>
        <taxon>Actinopterygii</taxon>
        <taxon>Neopterygii</taxon>
        <taxon>Teleostei</taxon>
        <taxon>Neoteleostei</taxon>
        <taxon>Acanthomorphata</taxon>
        <taxon>Ovalentaria</taxon>
        <taxon>Cichlomorphae</taxon>
        <taxon>Cichliformes</taxon>
        <taxon>Cichlidae</taxon>
        <taxon>New World cichlids</taxon>
        <taxon>Cichlasomatinae</taxon>
        <taxon>Heroini</taxon>
        <taxon>Amphilophus</taxon>
    </lineage>
</organism>
<dbReference type="InterPro" id="IPR003599">
    <property type="entry name" value="Ig_sub"/>
</dbReference>
<dbReference type="AlphaFoldDB" id="A0A3Q0S1S7"/>
<dbReference type="Gene3D" id="2.60.40.10">
    <property type="entry name" value="Immunoglobulins"/>
    <property type="match status" value="1"/>
</dbReference>
<evidence type="ECO:0000313" key="3">
    <source>
        <dbReference type="Ensembl" id="ENSACIP00000016767.1"/>
    </source>
</evidence>
<dbReference type="STRING" id="61819.ENSACIP00000016767"/>
<reference evidence="3" key="1">
    <citation type="submission" date="2025-08" db="UniProtKB">
        <authorList>
            <consortium name="Ensembl"/>
        </authorList>
    </citation>
    <scope>IDENTIFICATION</scope>
</reference>
<proteinExistence type="predicted"/>
<keyword evidence="1" id="KW-0472">Membrane</keyword>
<dbReference type="InterPro" id="IPR013783">
    <property type="entry name" value="Ig-like_fold"/>
</dbReference>
<dbReference type="InterPro" id="IPR007110">
    <property type="entry name" value="Ig-like_dom"/>
</dbReference>
<evidence type="ECO:0000259" key="2">
    <source>
        <dbReference type="PROSITE" id="PS50835"/>
    </source>
</evidence>
<dbReference type="GeneTree" id="ENSGT00510000054197"/>
<feature type="domain" description="Ig-like" evidence="2">
    <location>
        <begin position="93"/>
        <end position="173"/>
    </location>
</feature>
<dbReference type="PROSITE" id="PS50835">
    <property type="entry name" value="IG_LIKE"/>
    <property type="match status" value="1"/>
</dbReference>
<dbReference type="InterPro" id="IPR036179">
    <property type="entry name" value="Ig-like_dom_sf"/>
</dbReference>
<protein>
    <recommendedName>
        <fullName evidence="2">Ig-like domain-containing protein</fullName>
    </recommendedName>
</protein>
<dbReference type="PANTHER" id="PTHR11422:SF6">
    <property type="entry name" value="HEMICENTIN-1 ISOFORM X1"/>
    <property type="match status" value="1"/>
</dbReference>
<accession>A0A3Q0S1S7</accession>
<name>A0A3Q0S1S7_AMPCI</name>
<sequence>VRVYVLYVLGALSAAGEIFIAEVGQKVRLGCGVSSYRRSLEYEGLVVSCTGELAKRTSVRHVNLEISGVRETDAGKFTCLADKTSKEHSLVVVSVSVSVAPSAVLQLGSEATLQCDVKGLDEGYEVKWKSPNAGLPEGTSTTQLKPVTSLHDGTWQCVITYGSNQISESLTIKVKGNTHVLGMKTLIYLCDQNKKRGVWCTAMDDPLGISCWMWLAMGVCCLFGILLMLCVMVCVNVFCKGDKQRPLERNSSNLYV</sequence>
<evidence type="ECO:0000313" key="4">
    <source>
        <dbReference type="Proteomes" id="UP000261340"/>
    </source>
</evidence>
<dbReference type="Proteomes" id="UP000261340">
    <property type="component" value="Unplaced"/>
</dbReference>
<dbReference type="SMART" id="SM00409">
    <property type="entry name" value="IG"/>
    <property type="match status" value="2"/>
</dbReference>
<dbReference type="OMA" id="KTNVCFP"/>
<dbReference type="Ensembl" id="ENSACIT00000017220.1">
    <property type="protein sequence ID" value="ENSACIP00000016767.1"/>
    <property type="gene ID" value="ENSACIG00000013055.1"/>
</dbReference>
<keyword evidence="1" id="KW-0812">Transmembrane</keyword>
<evidence type="ECO:0000256" key="1">
    <source>
        <dbReference type="SAM" id="Phobius"/>
    </source>
</evidence>
<dbReference type="SUPFAM" id="SSF48726">
    <property type="entry name" value="Immunoglobulin"/>
    <property type="match status" value="2"/>
</dbReference>
<keyword evidence="4" id="KW-1185">Reference proteome</keyword>
<feature type="transmembrane region" description="Helical" evidence="1">
    <location>
        <begin position="212"/>
        <end position="239"/>
    </location>
</feature>
<dbReference type="PANTHER" id="PTHR11422">
    <property type="entry name" value="T-CELL SURFACE GLYCOPROTEIN CD4"/>
    <property type="match status" value="1"/>
</dbReference>
<keyword evidence="1" id="KW-1133">Transmembrane helix</keyword>
<reference evidence="3" key="2">
    <citation type="submission" date="2025-09" db="UniProtKB">
        <authorList>
            <consortium name="Ensembl"/>
        </authorList>
    </citation>
    <scope>IDENTIFICATION</scope>
</reference>